<proteinExistence type="predicted"/>
<accession>A0ABT1G733</accession>
<name>A0ABT1G733_9GAMM</name>
<dbReference type="EMBL" id="JALJYF010000001">
    <property type="protein sequence ID" value="MCP1727104.1"/>
    <property type="molecule type" value="Genomic_DNA"/>
</dbReference>
<dbReference type="RefSeq" id="WP_253446464.1">
    <property type="nucleotide sequence ID" value="NZ_JALJYF010000001.1"/>
</dbReference>
<evidence type="ECO:0000313" key="2">
    <source>
        <dbReference type="EMBL" id="MCP1727104.1"/>
    </source>
</evidence>
<gene>
    <name evidence="2" type="ORF">J2T60_001069</name>
</gene>
<dbReference type="Proteomes" id="UP001523550">
    <property type="component" value="Unassembled WGS sequence"/>
</dbReference>
<sequence>MAGLLRGIWRLKWLLVAIMIVYFWLPTQAESRPDWQLAGERALMLMTLFAVVHTLLYRHSAMMVGAALAEGLGKLDRLGLPGTAFSRRLALLMEIALAERERLAAIRPRGRSWFRGLPRLLAEQIRQVEQEAASVEAEDRQFPVLGPSPWWQWLFLLFVWTMLLLVLLY</sequence>
<feature type="transmembrane region" description="Helical" evidence="1">
    <location>
        <begin position="7"/>
        <end position="25"/>
    </location>
</feature>
<keyword evidence="1" id="KW-1133">Transmembrane helix</keyword>
<evidence type="ECO:0000256" key="1">
    <source>
        <dbReference type="SAM" id="Phobius"/>
    </source>
</evidence>
<keyword evidence="1" id="KW-0472">Membrane</keyword>
<evidence type="ECO:0000313" key="3">
    <source>
        <dbReference type="Proteomes" id="UP001523550"/>
    </source>
</evidence>
<protein>
    <submittedName>
        <fullName evidence="2">Uncharacterized protein</fullName>
    </submittedName>
</protein>
<keyword evidence="1" id="KW-0812">Transmembrane</keyword>
<feature type="transmembrane region" description="Helical" evidence="1">
    <location>
        <begin position="150"/>
        <end position="168"/>
    </location>
</feature>
<reference evidence="2 3" key="1">
    <citation type="submission" date="2022-03" db="EMBL/GenBank/DDBJ databases">
        <title>Genomic Encyclopedia of Type Strains, Phase III (KMG-III): the genomes of soil and plant-associated and newly described type strains.</title>
        <authorList>
            <person name="Whitman W."/>
        </authorList>
    </citation>
    <scope>NUCLEOTIDE SEQUENCE [LARGE SCALE GENOMIC DNA]</scope>
    <source>
        <strain evidence="2 3">BSker1</strain>
    </source>
</reference>
<keyword evidence="3" id="KW-1185">Reference proteome</keyword>
<organism evidence="2 3">
    <name type="scientific">Natronospira proteinivora</name>
    <dbReference type="NCBI Taxonomy" id="1807133"/>
    <lineage>
        <taxon>Bacteria</taxon>
        <taxon>Pseudomonadati</taxon>
        <taxon>Pseudomonadota</taxon>
        <taxon>Gammaproteobacteria</taxon>
        <taxon>Natronospirales</taxon>
        <taxon>Natronospiraceae</taxon>
        <taxon>Natronospira</taxon>
    </lineage>
</organism>
<comment type="caution">
    <text evidence="2">The sequence shown here is derived from an EMBL/GenBank/DDBJ whole genome shotgun (WGS) entry which is preliminary data.</text>
</comment>